<gene>
    <name evidence="2" type="ORF">B0W44_07615</name>
</gene>
<accession>A0A1U9K6L4</accession>
<dbReference type="EMBL" id="CP019699">
    <property type="protein sequence ID" value="AQS55674.1"/>
    <property type="molecule type" value="Genomic_DNA"/>
</dbReference>
<proteinExistence type="predicted"/>
<dbReference type="Proteomes" id="UP000188603">
    <property type="component" value="Chromosome"/>
</dbReference>
<dbReference type="KEGG" id="ntr:B0W44_07615"/>
<name>A0A1U9K6L4_9BACL</name>
<keyword evidence="1" id="KW-0175">Coiled coil</keyword>
<dbReference type="AlphaFoldDB" id="A0A1U9K6L4"/>
<evidence type="ECO:0000256" key="1">
    <source>
        <dbReference type="SAM" id="Coils"/>
    </source>
</evidence>
<organism evidence="2 3">
    <name type="scientific">Novibacillus thermophilus</name>
    <dbReference type="NCBI Taxonomy" id="1471761"/>
    <lineage>
        <taxon>Bacteria</taxon>
        <taxon>Bacillati</taxon>
        <taxon>Bacillota</taxon>
        <taxon>Bacilli</taxon>
        <taxon>Bacillales</taxon>
        <taxon>Thermoactinomycetaceae</taxon>
        <taxon>Novibacillus</taxon>
    </lineage>
</organism>
<sequence>MYVGFRPNEKVQPYLETLTARGEKTRFLNEAVEFTLNYKSAFERQGQMLEMLLNQYQDLIDKLDGYNGRIDAVNEGIEVLSKKLDGLNQRVAALKETGIKAEQSKNRTEEQRRDGFSENVGFLGMSLGDISL</sequence>
<feature type="coiled-coil region" evidence="1">
    <location>
        <begin position="49"/>
        <end position="97"/>
    </location>
</feature>
<dbReference type="STRING" id="1471761.B0W44_07615"/>
<dbReference type="RefSeq" id="WP_077719542.1">
    <property type="nucleotide sequence ID" value="NZ_CP019699.1"/>
</dbReference>
<evidence type="ECO:0000313" key="2">
    <source>
        <dbReference type="EMBL" id="AQS55674.1"/>
    </source>
</evidence>
<protein>
    <submittedName>
        <fullName evidence="2">Uncharacterized protein</fullName>
    </submittedName>
</protein>
<evidence type="ECO:0000313" key="3">
    <source>
        <dbReference type="Proteomes" id="UP000188603"/>
    </source>
</evidence>
<reference evidence="2 3" key="1">
    <citation type="journal article" date="2015" name="Int. J. Syst. Evol. Microbiol.">
        <title>Novibacillus thermophilus gen. nov., sp. nov., a Gram-staining-negative and moderately thermophilic member of the family Thermoactinomycetaceae.</title>
        <authorList>
            <person name="Yang G."/>
            <person name="Chen J."/>
            <person name="Zhou S."/>
        </authorList>
    </citation>
    <scope>NUCLEOTIDE SEQUENCE [LARGE SCALE GENOMIC DNA]</scope>
    <source>
        <strain evidence="2 3">SG-1</strain>
    </source>
</reference>
<keyword evidence="3" id="KW-1185">Reference proteome</keyword>